<dbReference type="AlphaFoldDB" id="A0A174HWG5"/>
<dbReference type="GO" id="GO:0004386">
    <property type="term" value="F:helicase activity"/>
    <property type="evidence" value="ECO:0007669"/>
    <property type="project" value="UniProtKB-KW"/>
</dbReference>
<dbReference type="OrthoDB" id="9763644at2"/>
<dbReference type="InterPro" id="IPR051620">
    <property type="entry name" value="ORF904-like_C"/>
</dbReference>
<dbReference type="Pfam" id="PF03288">
    <property type="entry name" value="Pox_D5"/>
    <property type="match status" value="1"/>
</dbReference>
<dbReference type="InterPro" id="IPR006500">
    <property type="entry name" value="Helicase_put_C_phage/plasmid"/>
</dbReference>
<organism evidence="6 7">
    <name type="scientific">Clostridium disporicum</name>
    <dbReference type="NCBI Taxonomy" id="84024"/>
    <lineage>
        <taxon>Bacteria</taxon>
        <taxon>Bacillati</taxon>
        <taxon>Bacillota</taxon>
        <taxon>Clostridia</taxon>
        <taxon>Eubacteriales</taxon>
        <taxon>Clostridiaceae</taxon>
        <taxon>Clostridium</taxon>
    </lineage>
</organism>
<accession>A0A174HWG5</accession>
<evidence type="ECO:0000313" key="7">
    <source>
        <dbReference type="Proteomes" id="UP000095558"/>
    </source>
</evidence>
<dbReference type="InterPro" id="IPR004968">
    <property type="entry name" value="DNA_primase/NTPase_C"/>
</dbReference>
<keyword evidence="4" id="KW-0067">ATP-binding</keyword>
<gene>
    <name evidence="6" type="ORF">ERS852470_03330</name>
</gene>
<evidence type="ECO:0000256" key="1">
    <source>
        <dbReference type="ARBA" id="ARBA00022741"/>
    </source>
</evidence>
<dbReference type="PROSITE" id="PS51206">
    <property type="entry name" value="SF3_HELICASE_1"/>
    <property type="match status" value="1"/>
</dbReference>
<dbReference type="InterPro" id="IPR027417">
    <property type="entry name" value="P-loop_NTPase"/>
</dbReference>
<dbReference type="EMBL" id="CYZV01000050">
    <property type="protein sequence ID" value="CUO77390.1"/>
    <property type="molecule type" value="Genomic_DNA"/>
</dbReference>
<keyword evidence="3" id="KW-0347">Helicase</keyword>
<dbReference type="SMART" id="SM00885">
    <property type="entry name" value="D5_N"/>
    <property type="match status" value="1"/>
</dbReference>
<feature type="domain" description="SF3 helicase" evidence="5">
    <location>
        <begin position="163"/>
        <end position="318"/>
    </location>
</feature>
<dbReference type="InterPro" id="IPR045455">
    <property type="entry name" value="NrS-1_pol-like_helicase"/>
</dbReference>
<evidence type="ECO:0000259" key="5">
    <source>
        <dbReference type="PROSITE" id="PS51206"/>
    </source>
</evidence>
<dbReference type="SUPFAM" id="SSF52540">
    <property type="entry name" value="P-loop containing nucleoside triphosphate hydrolases"/>
    <property type="match status" value="1"/>
</dbReference>
<dbReference type="NCBIfam" id="TIGR01613">
    <property type="entry name" value="primase_Cterm"/>
    <property type="match status" value="1"/>
</dbReference>
<dbReference type="InterPro" id="IPR014818">
    <property type="entry name" value="Phage/plasmid_primase_P4_C"/>
</dbReference>
<protein>
    <submittedName>
        <fullName evidence="6">Phage/plasmid primase, P4 family, C-terminal domain protein</fullName>
    </submittedName>
</protein>
<sequence>MFSKEQLKEIENMGIEISPKSEKVKAFSPNKFASYIADNLKIINNKDYFYVYKDGVWKKLDDMYLFQKLRNKLHTYFDDIWSLKSENEYIQALKRIVYYGGDLNDKKRYLNLLNGMFDLETFTLVEHSPEFYSSIQLPITLKRDVDCPNFKKFLGQCFSGDEEAINLAQEWAGYLLTAETRAQKALILYGLGKNGKGVFIDIISELIGEDNISSIAMNELHRPFSRVCIYGKLANISNENEFNGRSFNTQYLKAIVGEDNINAEQKHQPVFNFKPTVKLVFTTNNLPHTNDGGYALMRRLCMLHFTNTVKEEDRDMHLKDKLRSELDAIFLWALEGLKRLKENNYKFSECKSSNDLLKQYEKELNPMILFFEQCVIKCESTHKENNKIIYNTYREWARANGMEGQAKISVQKFWKKFEEYAKSLGYDCRSGKSNAFRYHTGVRIIGDFRISLADSRIAGQLGG</sequence>
<dbReference type="GO" id="GO:0016787">
    <property type="term" value="F:hydrolase activity"/>
    <property type="evidence" value="ECO:0007669"/>
    <property type="project" value="UniProtKB-KW"/>
</dbReference>
<evidence type="ECO:0000256" key="4">
    <source>
        <dbReference type="ARBA" id="ARBA00022840"/>
    </source>
</evidence>
<keyword evidence="2" id="KW-0378">Hydrolase</keyword>
<name>A0A174HWG5_9CLOT</name>
<dbReference type="Pfam" id="PF08706">
    <property type="entry name" value="D5_N"/>
    <property type="match status" value="1"/>
</dbReference>
<dbReference type="Proteomes" id="UP000095558">
    <property type="component" value="Unassembled WGS sequence"/>
</dbReference>
<dbReference type="RefSeq" id="WP_055277845.1">
    <property type="nucleotide sequence ID" value="NZ_CYYT01000012.1"/>
</dbReference>
<keyword evidence="1" id="KW-0547">Nucleotide-binding</keyword>
<proteinExistence type="predicted"/>
<evidence type="ECO:0000256" key="3">
    <source>
        <dbReference type="ARBA" id="ARBA00022806"/>
    </source>
</evidence>
<reference evidence="6 7" key="1">
    <citation type="submission" date="2015-09" db="EMBL/GenBank/DDBJ databases">
        <authorList>
            <consortium name="Pathogen Informatics"/>
        </authorList>
    </citation>
    <scope>NUCLEOTIDE SEQUENCE [LARGE SCALE GENOMIC DNA]</scope>
    <source>
        <strain evidence="6 7">2789STDY5834855</strain>
    </source>
</reference>
<dbReference type="GO" id="GO:0005524">
    <property type="term" value="F:ATP binding"/>
    <property type="evidence" value="ECO:0007669"/>
    <property type="project" value="UniProtKB-KW"/>
</dbReference>
<dbReference type="PANTHER" id="PTHR35372">
    <property type="entry name" value="ATP BINDING PROTEIN-RELATED"/>
    <property type="match status" value="1"/>
</dbReference>
<dbReference type="Gene3D" id="3.40.50.300">
    <property type="entry name" value="P-loop containing nucleotide triphosphate hydrolases"/>
    <property type="match status" value="1"/>
</dbReference>
<evidence type="ECO:0000256" key="2">
    <source>
        <dbReference type="ARBA" id="ARBA00022801"/>
    </source>
</evidence>
<evidence type="ECO:0000313" key="6">
    <source>
        <dbReference type="EMBL" id="CUO77390.1"/>
    </source>
</evidence>
<dbReference type="Pfam" id="PF19263">
    <property type="entry name" value="DUF5906"/>
    <property type="match status" value="1"/>
</dbReference>
<dbReference type="InterPro" id="IPR014015">
    <property type="entry name" value="Helicase_SF3_DNA-vir"/>
</dbReference>
<dbReference type="PANTHER" id="PTHR35372:SF2">
    <property type="entry name" value="SF3 HELICASE DOMAIN-CONTAINING PROTEIN"/>
    <property type="match status" value="1"/>
</dbReference>